<accession>A0A9W6SMB6</accession>
<comment type="caution">
    <text evidence="1">The sequence shown here is derived from an EMBL/GenBank/DDBJ whole genome shotgun (WGS) entry which is preliminary data.</text>
</comment>
<proteinExistence type="predicted"/>
<sequence>MKLLGKIGDRLLGRVVPKAVAHARPCEVVYRSYCAGTKWIECVRDICANKNLGCAVVSSGC</sequence>
<gene>
    <name evidence="1" type="ORF">Afil01_33320</name>
</gene>
<organism evidence="1 2">
    <name type="scientific">Actinorhabdospora filicis</name>
    <dbReference type="NCBI Taxonomy" id="1785913"/>
    <lineage>
        <taxon>Bacteria</taxon>
        <taxon>Bacillati</taxon>
        <taxon>Actinomycetota</taxon>
        <taxon>Actinomycetes</taxon>
        <taxon>Micromonosporales</taxon>
        <taxon>Micromonosporaceae</taxon>
        <taxon>Actinorhabdospora</taxon>
    </lineage>
</organism>
<keyword evidence="2" id="KW-1185">Reference proteome</keyword>
<name>A0A9W6SMB6_9ACTN</name>
<dbReference type="AlphaFoldDB" id="A0A9W6SMB6"/>
<evidence type="ECO:0000313" key="2">
    <source>
        <dbReference type="Proteomes" id="UP001165079"/>
    </source>
</evidence>
<dbReference type="EMBL" id="BSTX01000002">
    <property type="protein sequence ID" value="GLZ78525.1"/>
    <property type="molecule type" value="Genomic_DNA"/>
</dbReference>
<dbReference type="RefSeq" id="WP_285663677.1">
    <property type="nucleotide sequence ID" value="NZ_BSTX01000002.1"/>
</dbReference>
<reference evidence="1" key="1">
    <citation type="submission" date="2023-03" db="EMBL/GenBank/DDBJ databases">
        <title>Actinorhabdospora filicis NBRC 111898.</title>
        <authorList>
            <person name="Ichikawa N."/>
            <person name="Sato H."/>
            <person name="Tonouchi N."/>
        </authorList>
    </citation>
    <scope>NUCLEOTIDE SEQUENCE</scope>
    <source>
        <strain evidence="1">NBRC 111898</strain>
    </source>
</reference>
<protein>
    <submittedName>
        <fullName evidence="1">Uncharacterized protein</fullName>
    </submittedName>
</protein>
<dbReference type="Proteomes" id="UP001165079">
    <property type="component" value="Unassembled WGS sequence"/>
</dbReference>
<evidence type="ECO:0000313" key="1">
    <source>
        <dbReference type="EMBL" id="GLZ78525.1"/>
    </source>
</evidence>